<gene>
    <name evidence="1" type="ORF">LX99_04800</name>
</gene>
<dbReference type="EMBL" id="QGHA01000017">
    <property type="protein sequence ID" value="PWK68276.1"/>
    <property type="molecule type" value="Genomic_DNA"/>
</dbReference>
<keyword evidence="2" id="KW-1185">Reference proteome</keyword>
<dbReference type="RefSeq" id="WP_109610525.1">
    <property type="nucleotide sequence ID" value="NZ_QGHA01000017.1"/>
</dbReference>
<accession>A0A316GY84</accession>
<protein>
    <recommendedName>
        <fullName evidence="3">HNH endonuclease</fullName>
    </recommendedName>
</protein>
<evidence type="ECO:0008006" key="3">
    <source>
        <dbReference type="Google" id="ProtNLM"/>
    </source>
</evidence>
<sequence length="325" mass="37108">MIAIKSNLQRNLDALAEHHCAELKPSIIARLGSLKTRQQTFINQNIDRILTGKPKQLSDLLSEYKKFCTAKGRGALLAKNINKGLKSVFNYKHFSRTNAPVTEYSAYTLVKKLDVNTCPYCNRNYTVTVDKKKRVTRPDIDHFISQAKNPLVGLSFYNLIPSCLVCNRSVKNQQPTVYGRYIHPYEEGFGTATKFNFFSLDVDSLTGLSDNYIVTVEHNTLEPEKVQRCVNNCKLFKLPEIYDAAHHGEIADIVRRHYISGGKYLEMLQDTFPQLGSIDDLYKIAFGTFWNEEDFIKRPLSKLTKDIVDQLVFINPVKPKSAIFL</sequence>
<evidence type="ECO:0000313" key="1">
    <source>
        <dbReference type="EMBL" id="PWK68276.1"/>
    </source>
</evidence>
<evidence type="ECO:0000313" key="2">
    <source>
        <dbReference type="Proteomes" id="UP000245678"/>
    </source>
</evidence>
<name>A0A316GY84_9SPHI</name>
<proteinExistence type="predicted"/>
<organism evidence="1 2">
    <name type="scientific">Mucilaginibacter oryzae</name>
    <dbReference type="NCBI Taxonomy" id="468058"/>
    <lineage>
        <taxon>Bacteria</taxon>
        <taxon>Pseudomonadati</taxon>
        <taxon>Bacteroidota</taxon>
        <taxon>Sphingobacteriia</taxon>
        <taxon>Sphingobacteriales</taxon>
        <taxon>Sphingobacteriaceae</taxon>
        <taxon>Mucilaginibacter</taxon>
    </lineage>
</organism>
<reference evidence="1 2" key="1">
    <citation type="submission" date="2018-05" db="EMBL/GenBank/DDBJ databases">
        <title>Genomic Encyclopedia of Archaeal and Bacterial Type Strains, Phase II (KMG-II): from individual species to whole genera.</title>
        <authorList>
            <person name="Goeker M."/>
        </authorList>
    </citation>
    <scope>NUCLEOTIDE SEQUENCE [LARGE SCALE GENOMIC DNA]</scope>
    <source>
        <strain evidence="1 2">DSM 19975</strain>
    </source>
</reference>
<dbReference type="AlphaFoldDB" id="A0A316GY84"/>
<comment type="caution">
    <text evidence="1">The sequence shown here is derived from an EMBL/GenBank/DDBJ whole genome shotgun (WGS) entry which is preliminary data.</text>
</comment>
<dbReference type="Proteomes" id="UP000245678">
    <property type="component" value="Unassembled WGS sequence"/>
</dbReference>
<dbReference type="Gene3D" id="1.10.30.50">
    <property type="match status" value="1"/>
</dbReference>